<name>A0AA96X1X6_LEPBY</name>
<dbReference type="Gene3D" id="2.160.20.80">
    <property type="entry name" value="E3 ubiquitin-protein ligase SopA"/>
    <property type="match status" value="1"/>
</dbReference>
<dbReference type="PANTHER" id="PTHR14136:SF17">
    <property type="entry name" value="BTB_POZ DOMAIN-CONTAINING PROTEIN KCTD9"/>
    <property type="match status" value="1"/>
</dbReference>
<dbReference type="InterPro" id="IPR001646">
    <property type="entry name" value="5peptide_repeat"/>
</dbReference>
<dbReference type="PANTHER" id="PTHR14136">
    <property type="entry name" value="BTB_POZ DOMAIN-CONTAINING PROTEIN KCTD9"/>
    <property type="match status" value="1"/>
</dbReference>
<evidence type="ECO:0000313" key="1">
    <source>
        <dbReference type="EMBL" id="WNZ44045.1"/>
    </source>
</evidence>
<dbReference type="InterPro" id="IPR051082">
    <property type="entry name" value="Pentapeptide-BTB/POZ_domain"/>
</dbReference>
<dbReference type="SUPFAM" id="SSF141571">
    <property type="entry name" value="Pentapeptide repeat-like"/>
    <property type="match status" value="1"/>
</dbReference>
<reference evidence="1" key="1">
    <citation type="journal article" date="2023" name="Plants (Basel)">
        <title>Genomic Analysis of Leptolyngbya boryana CZ1 Reveals Efficient Carbon Fixation Modules.</title>
        <authorList>
            <person name="Bai X."/>
            <person name="Wang H."/>
            <person name="Cheng W."/>
            <person name="Wang J."/>
            <person name="Ma M."/>
            <person name="Hu H."/>
            <person name="Song Z."/>
            <person name="Ma H."/>
            <person name="Fan Y."/>
            <person name="Du C."/>
            <person name="Xu J."/>
        </authorList>
    </citation>
    <scope>NUCLEOTIDE SEQUENCE</scope>
    <source>
        <strain evidence="1">CZ1</strain>
    </source>
</reference>
<proteinExistence type="predicted"/>
<protein>
    <submittedName>
        <fullName evidence="1">Pentapeptide repeat-containing protein</fullName>
    </submittedName>
</protein>
<organism evidence="1">
    <name type="scientific">Leptolyngbya boryana CZ1</name>
    <dbReference type="NCBI Taxonomy" id="3060204"/>
    <lineage>
        <taxon>Bacteria</taxon>
        <taxon>Bacillati</taxon>
        <taxon>Cyanobacteriota</taxon>
        <taxon>Cyanophyceae</taxon>
        <taxon>Leptolyngbyales</taxon>
        <taxon>Leptolyngbyaceae</taxon>
        <taxon>Leptolyngbya group</taxon>
        <taxon>Leptolyngbya</taxon>
    </lineage>
</organism>
<dbReference type="EMBL" id="CP130144">
    <property type="protein sequence ID" value="WNZ44045.1"/>
    <property type="molecule type" value="Genomic_DNA"/>
</dbReference>
<sequence length="375" mass="42099">MRGFDFTCASLTGANLGKTDLRDSYLVQSQAAGVTFEFTDLRNAWLIDANLTEANFYRADLRDCILVRAQAARADFTGADLTGVCIEDWSISSKTQFTNVRCDYIYRKYQNGKPSDRYPINRNFEPGEFASLFAEPEDVVELVFKGDFNISALSFALYKLQTDAPELNLELRGVEQREKLWVAKIKSTNHSLNERLIEERLTSVYQAGNTTVEETIKNSIYRDYEETKQRLTESELLVRQLAGISGSQAEALKELSKRSFGNNFFISGSTITNLAGSGQIEYREAANSIRSLVTNRVDSDSNLQRLLNQLANQNVATSAATQSELIQQVLLTEAKQDHEFRKFLLEQGQQIVNSLPNEEVTIALQSAIDTLQSSS</sequence>
<gene>
    <name evidence="1" type="ORF">Q2T42_19615</name>
</gene>
<dbReference type="Pfam" id="PF00805">
    <property type="entry name" value="Pentapeptide"/>
    <property type="match status" value="2"/>
</dbReference>
<accession>A0AA96X1X6</accession>
<dbReference type="AlphaFoldDB" id="A0AA96X1X6"/>
<reference evidence="1" key="2">
    <citation type="submission" date="2023-07" db="EMBL/GenBank/DDBJ databases">
        <authorList>
            <person name="Bai X.-H."/>
            <person name="Wang H.-H."/>
            <person name="Wang J."/>
            <person name="Ma M.-Y."/>
            <person name="Hu H.-H."/>
            <person name="Song Z.-L."/>
            <person name="Ma H.-G."/>
            <person name="Fan Y."/>
            <person name="Du C.-Y."/>
            <person name="Xu J.-C."/>
        </authorList>
    </citation>
    <scope>NUCLEOTIDE SEQUENCE</scope>
    <source>
        <strain evidence="1">CZ1</strain>
    </source>
</reference>